<dbReference type="AlphaFoldDB" id="A0A2J6S9X8"/>
<keyword evidence="4" id="KW-1185">Reference proteome</keyword>
<evidence type="ECO:0000256" key="2">
    <source>
        <dbReference type="SAM" id="Phobius"/>
    </source>
</evidence>
<evidence type="ECO:0000313" key="3">
    <source>
        <dbReference type="EMBL" id="PMD47571.1"/>
    </source>
</evidence>
<organism evidence="3 4">
    <name type="scientific">Hyaloscypha variabilis (strain UAMH 11265 / GT02V1 / F)</name>
    <name type="common">Meliniomyces variabilis</name>
    <dbReference type="NCBI Taxonomy" id="1149755"/>
    <lineage>
        <taxon>Eukaryota</taxon>
        <taxon>Fungi</taxon>
        <taxon>Dikarya</taxon>
        <taxon>Ascomycota</taxon>
        <taxon>Pezizomycotina</taxon>
        <taxon>Leotiomycetes</taxon>
        <taxon>Helotiales</taxon>
        <taxon>Hyaloscyphaceae</taxon>
        <taxon>Hyaloscypha</taxon>
        <taxon>Hyaloscypha variabilis</taxon>
    </lineage>
</organism>
<keyword evidence="2" id="KW-0812">Transmembrane</keyword>
<keyword evidence="2" id="KW-1133">Transmembrane helix</keyword>
<dbReference type="EMBL" id="KZ613938">
    <property type="protein sequence ID" value="PMD47571.1"/>
    <property type="molecule type" value="Genomic_DNA"/>
</dbReference>
<dbReference type="Proteomes" id="UP000235786">
    <property type="component" value="Unassembled WGS sequence"/>
</dbReference>
<feature type="transmembrane region" description="Helical" evidence="2">
    <location>
        <begin position="7"/>
        <end position="33"/>
    </location>
</feature>
<reference evidence="3 4" key="1">
    <citation type="submission" date="2016-04" db="EMBL/GenBank/DDBJ databases">
        <title>A degradative enzymes factory behind the ericoid mycorrhizal symbiosis.</title>
        <authorList>
            <consortium name="DOE Joint Genome Institute"/>
            <person name="Martino E."/>
            <person name="Morin E."/>
            <person name="Grelet G."/>
            <person name="Kuo A."/>
            <person name="Kohler A."/>
            <person name="Daghino S."/>
            <person name="Barry K."/>
            <person name="Choi C."/>
            <person name="Cichocki N."/>
            <person name="Clum A."/>
            <person name="Copeland A."/>
            <person name="Hainaut M."/>
            <person name="Haridas S."/>
            <person name="Labutti K."/>
            <person name="Lindquist E."/>
            <person name="Lipzen A."/>
            <person name="Khouja H.-R."/>
            <person name="Murat C."/>
            <person name="Ohm R."/>
            <person name="Olson A."/>
            <person name="Spatafora J."/>
            <person name="Veneault-Fourrey C."/>
            <person name="Henrissat B."/>
            <person name="Grigoriev I."/>
            <person name="Martin F."/>
            <person name="Perotto S."/>
        </authorList>
    </citation>
    <scope>NUCLEOTIDE SEQUENCE [LARGE SCALE GENOMIC DNA]</scope>
    <source>
        <strain evidence="3 4">F</strain>
    </source>
</reference>
<gene>
    <name evidence="3" type="ORF">L207DRAFT_506564</name>
</gene>
<keyword evidence="2" id="KW-0472">Membrane</keyword>
<feature type="transmembrane region" description="Helical" evidence="2">
    <location>
        <begin position="39"/>
        <end position="58"/>
    </location>
</feature>
<evidence type="ECO:0000256" key="1">
    <source>
        <dbReference type="SAM" id="MobiDB-lite"/>
    </source>
</evidence>
<feature type="compositionally biased region" description="Low complexity" evidence="1">
    <location>
        <begin position="70"/>
        <end position="81"/>
    </location>
</feature>
<protein>
    <submittedName>
        <fullName evidence="3">Uncharacterized protein</fullName>
    </submittedName>
</protein>
<evidence type="ECO:0000313" key="4">
    <source>
        <dbReference type="Proteomes" id="UP000235786"/>
    </source>
</evidence>
<proteinExistence type="predicted"/>
<dbReference type="OrthoDB" id="4492972at2759"/>
<feature type="compositionally biased region" description="Low complexity" evidence="1">
    <location>
        <begin position="218"/>
        <end position="235"/>
    </location>
</feature>
<sequence length="235" mass="25472">MALLNPVYGLILPFLFVFTLPIALFASLTTFLAFSVLTFRALLIYVELALAVIPYYLLGARPASSYLKRSTSFQSQPTTSPARRKRRGSTSSSLSATGSLTPVSSEIIMGLSQSVGPTRDYEGVGGWRLDRCSDDEDALWTGINSRLELPADHTRRHHRSLTGGSMPSDTRPNRSYSPEATMNTSKARTPPSSMVGFLGEGYFPHSSGSPKTLKRIPSVSSGSSKGSSVLSMKQR</sequence>
<feature type="region of interest" description="Disordered" evidence="1">
    <location>
        <begin position="70"/>
        <end position="98"/>
    </location>
</feature>
<name>A0A2J6S9X8_HYAVF</name>
<accession>A0A2J6S9X8</accession>
<feature type="compositionally biased region" description="Low complexity" evidence="1">
    <location>
        <begin position="89"/>
        <end position="98"/>
    </location>
</feature>
<feature type="region of interest" description="Disordered" evidence="1">
    <location>
        <begin position="151"/>
        <end position="235"/>
    </location>
</feature>
<feature type="compositionally biased region" description="Polar residues" evidence="1">
    <location>
        <begin position="162"/>
        <end position="192"/>
    </location>
</feature>